<sequence>MADDSVLAAVERASLLQRIHRLDRDCKHKIKNFEFHKQRRVELQKAIESCLECIICNDSFDSKESTPRVLGCGHVFCEKCVFEMLERERRPIRFLMGMRSNKFPEVIIHCPICQKEIRFSENTTELSVWKFLPLMEVAESFTNTISLDSVDLVVQHETVILKGDETSDRLETIIKRLEQNSLDVNKKKVLENDRHTILDKLSNPIRNCARCHNQYHNTPFILKCGHVFCEACNILFFERFKKIEPACVKCPQCNKLSHYQRNETRGTAIYTFINSSQMH</sequence>
<dbReference type="SUPFAM" id="SSF57850">
    <property type="entry name" value="RING/U-box"/>
    <property type="match status" value="2"/>
</dbReference>
<evidence type="ECO:0000313" key="6">
    <source>
        <dbReference type="EMBL" id="PIC21405.1"/>
    </source>
</evidence>
<organism evidence="6 7">
    <name type="scientific">Caenorhabditis nigoni</name>
    <dbReference type="NCBI Taxonomy" id="1611254"/>
    <lineage>
        <taxon>Eukaryota</taxon>
        <taxon>Metazoa</taxon>
        <taxon>Ecdysozoa</taxon>
        <taxon>Nematoda</taxon>
        <taxon>Chromadorea</taxon>
        <taxon>Rhabditida</taxon>
        <taxon>Rhabditina</taxon>
        <taxon>Rhabditomorpha</taxon>
        <taxon>Rhabditoidea</taxon>
        <taxon>Rhabditidae</taxon>
        <taxon>Peloderinae</taxon>
        <taxon>Caenorhabditis</taxon>
    </lineage>
</organism>
<dbReference type="InterPro" id="IPR001841">
    <property type="entry name" value="Znf_RING"/>
</dbReference>
<dbReference type="AlphaFoldDB" id="A0A2G5T1W6"/>
<keyword evidence="2 4" id="KW-0863">Zinc-finger</keyword>
<feature type="domain" description="RING-type" evidence="5">
    <location>
        <begin position="53"/>
        <end position="114"/>
    </location>
</feature>
<dbReference type="GO" id="GO:0061630">
    <property type="term" value="F:ubiquitin protein ligase activity"/>
    <property type="evidence" value="ECO:0007669"/>
    <property type="project" value="TreeGrafter"/>
</dbReference>
<dbReference type="InterPro" id="IPR051435">
    <property type="entry name" value="RING_finger_E3_ubiq-ligases"/>
</dbReference>
<proteinExistence type="predicted"/>
<evidence type="ECO:0000256" key="3">
    <source>
        <dbReference type="ARBA" id="ARBA00022833"/>
    </source>
</evidence>
<dbReference type="PANTHER" id="PTHR22791:SF6">
    <property type="entry name" value="RING-TYPE DOMAIN-CONTAINING PROTEIN"/>
    <property type="match status" value="1"/>
</dbReference>
<dbReference type="PROSITE" id="PS50089">
    <property type="entry name" value="ZF_RING_2"/>
    <property type="match status" value="2"/>
</dbReference>
<accession>A0A2G5T1W6</accession>
<keyword evidence="3" id="KW-0862">Zinc</keyword>
<dbReference type="EMBL" id="PDUG01000006">
    <property type="protein sequence ID" value="PIC21405.1"/>
    <property type="molecule type" value="Genomic_DNA"/>
</dbReference>
<dbReference type="GO" id="GO:0016567">
    <property type="term" value="P:protein ubiquitination"/>
    <property type="evidence" value="ECO:0007669"/>
    <property type="project" value="TreeGrafter"/>
</dbReference>
<evidence type="ECO:0000259" key="5">
    <source>
        <dbReference type="PROSITE" id="PS50089"/>
    </source>
</evidence>
<dbReference type="GO" id="GO:0008270">
    <property type="term" value="F:zinc ion binding"/>
    <property type="evidence" value="ECO:0007669"/>
    <property type="project" value="UniProtKB-KW"/>
</dbReference>
<evidence type="ECO:0000256" key="4">
    <source>
        <dbReference type="PROSITE-ProRule" id="PRU00175"/>
    </source>
</evidence>
<comment type="caution">
    <text evidence="6">The sequence shown here is derived from an EMBL/GenBank/DDBJ whole genome shotgun (WGS) entry which is preliminary data.</text>
</comment>
<dbReference type="Proteomes" id="UP000230233">
    <property type="component" value="Chromosome X"/>
</dbReference>
<feature type="domain" description="RING-type" evidence="5">
    <location>
        <begin position="208"/>
        <end position="254"/>
    </location>
</feature>
<dbReference type="PROSITE" id="PS00518">
    <property type="entry name" value="ZF_RING_1"/>
    <property type="match status" value="1"/>
</dbReference>
<dbReference type="PANTHER" id="PTHR22791">
    <property type="entry name" value="RING-TYPE DOMAIN-CONTAINING PROTEIN"/>
    <property type="match status" value="1"/>
</dbReference>
<dbReference type="OrthoDB" id="5876854at2759"/>
<protein>
    <recommendedName>
        <fullName evidence="5">RING-type domain-containing protein</fullName>
    </recommendedName>
</protein>
<dbReference type="SMART" id="SM00184">
    <property type="entry name" value="RING"/>
    <property type="match status" value="2"/>
</dbReference>
<dbReference type="InterPro" id="IPR027370">
    <property type="entry name" value="Znf-RING_euk"/>
</dbReference>
<evidence type="ECO:0000256" key="1">
    <source>
        <dbReference type="ARBA" id="ARBA00022723"/>
    </source>
</evidence>
<keyword evidence="7" id="KW-1185">Reference proteome</keyword>
<reference evidence="7" key="1">
    <citation type="submission" date="2017-10" db="EMBL/GenBank/DDBJ databases">
        <title>Rapid genome shrinkage in a self-fertile nematode reveals novel sperm competition proteins.</title>
        <authorList>
            <person name="Yin D."/>
            <person name="Schwarz E.M."/>
            <person name="Thomas C.G."/>
            <person name="Felde R.L."/>
            <person name="Korf I.F."/>
            <person name="Cutter A.D."/>
            <person name="Schartner C.M."/>
            <person name="Ralston E.J."/>
            <person name="Meyer B.J."/>
            <person name="Haag E.S."/>
        </authorList>
    </citation>
    <scope>NUCLEOTIDE SEQUENCE [LARGE SCALE GENOMIC DNA]</scope>
    <source>
        <strain evidence="7">JU1422</strain>
    </source>
</reference>
<keyword evidence="1" id="KW-0479">Metal-binding</keyword>
<dbReference type="Gene3D" id="3.30.40.10">
    <property type="entry name" value="Zinc/RING finger domain, C3HC4 (zinc finger)"/>
    <property type="match status" value="2"/>
</dbReference>
<dbReference type="Pfam" id="PF13445">
    <property type="entry name" value="zf-RING_UBOX"/>
    <property type="match status" value="2"/>
</dbReference>
<dbReference type="InterPro" id="IPR017907">
    <property type="entry name" value="Znf_RING_CS"/>
</dbReference>
<gene>
    <name evidence="6" type="primary">Cnig_chr_X.g26247</name>
    <name evidence="6" type="ORF">B9Z55_026247</name>
</gene>
<evidence type="ECO:0000313" key="7">
    <source>
        <dbReference type="Proteomes" id="UP000230233"/>
    </source>
</evidence>
<name>A0A2G5T1W6_9PELO</name>
<evidence type="ECO:0000256" key="2">
    <source>
        <dbReference type="ARBA" id="ARBA00022771"/>
    </source>
</evidence>
<dbReference type="InterPro" id="IPR013083">
    <property type="entry name" value="Znf_RING/FYVE/PHD"/>
</dbReference>